<name>A0AAV3YD78_9GAST</name>
<protein>
    <submittedName>
        <fullName evidence="2">Uncharacterized protein</fullName>
    </submittedName>
</protein>
<organism evidence="2 3">
    <name type="scientific">Plakobranchus ocellatus</name>
    <dbReference type="NCBI Taxonomy" id="259542"/>
    <lineage>
        <taxon>Eukaryota</taxon>
        <taxon>Metazoa</taxon>
        <taxon>Spiralia</taxon>
        <taxon>Lophotrochozoa</taxon>
        <taxon>Mollusca</taxon>
        <taxon>Gastropoda</taxon>
        <taxon>Heterobranchia</taxon>
        <taxon>Euthyneura</taxon>
        <taxon>Panpulmonata</taxon>
        <taxon>Sacoglossa</taxon>
        <taxon>Placobranchoidea</taxon>
        <taxon>Plakobranchidae</taxon>
        <taxon>Plakobranchus</taxon>
    </lineage>
</organism>
<dbReference type="AlphaFoldDB" id="A0AAV3YD78"/>
<reference evidence="2 3" key="1">
    <citation type="journal article" date="2021" name="Elife">
        <title>Chloroplast acquisition without the gene transfer in kleptoplastic sea slugs, Plakobranchus ocellatus.</title>
        <authorList>
            <person name="Maeda T."/>
            <person name="Takahashi S."/>
            <person name="Yoshida T."/>
            <person name="Shimamura S."/>
            <person name="Takaki Y."/>
            <person name="Nagai Y."/>
            <person name="Toyoda A."/>
            <person name="Suzuki Y."/>
            <person name="Arimoto A."/>
            <person name="Ishii H."/>
            <person name="Satoh N."/>
            <person name="Nishiyama T."/>
            <person name="Hasebe M."/>
            <person name="Maruyama T."/>
            <person name="Minagawa J."/>
            <person name="Obokata J."/>
            <person name="Shigenobu S."/>
        </authorList>
    </citation>
    <scope>NUCLEOTIDE SEQUENCE [LARGE SCALE GENOMIC DNA]</scope>
</reference>
<dbReference type="EMBL" id="BLXT01000825">
    <property type="protein sequence ID" value="GFN80484.1"/>
    <property type="molecule type" value="Genomic_DNA"/>
</dbReference>
<accession>A0AAV3YD78</accession>
<comment type="caution">
    <text evidence="2">The sequence shown here is derived from an EMBL/GenBank/DDBJ whole genome shotgun (WGS) entry which is preliminary data.</text>
</comment>
<dbReference type="Proteomes" id="UP000735302">
    <property type="component" value="Unassembled WGS sequence"/>
</dbReference>
<feature type="region of interest" description="Disordered" evidence="1">
    <location>
        <begin position="58"/>
        <end position="77"/>
    </location>
</feature>
<gene>
    <name evidence="2" type="ORF">PoB_000699000</name>
</gene>
<sequence>MRKKRGAWGTCNSDSRYSSEDYMCGATFRPFPKPKSQLEKYRGWIMLCNRPHEDLSVDKIGGDHSSSSGTLSGTDIGDHVPPLIPILS</sequence>
<keyword evidence="3" id="KW-1185">Reference proteome</keyword>
<proteinExistence type="predicted"/>
<evidence type="ECO:0000313" key="3">
    <source>
        <dbReference type="Proteomes" id="UP000735302"/>
    </source>
</evidence>
<evidence type="ECO:0000313" key="2">
    <source>
        <dbReference type="EMBL" id="GFN80484.1"/>
    </source>
</evidence>
<evidence type="ECO:0000256" key="1">
    <source>
        <dbReference type="SAM" id="MobiDB-lite"/>
    </source>
</evidence>
<feature type="compositionally biased region" description="Polar residues" evidence="1">
    <location>
        <begin position="64"/>
        <end position="73"/>
    </location>
</feature>